<dbReference type="Proteomes" id="UP001595075">
    <property type="component" value="Unassembled WGS sequence"/>
</dbReference>
<evidence type="ECO:0000256" key="1">
    <source>
        <dbReference type="SAM" id="Phobius"/>
    </source>
</evidence>
<sequence length="822" mass="89795">MVEITVGYVAGAIAAGIFIARVYAPSVLTFILSAILRDKNSAATWTVASSALHRSYWPNILQSDDARNHGVRRDIILLTYFITFMGALIAIAGIVTPLGLYETLLPTDNVQTPFQYLKDSSPFGYGTPPRSNLTFNRKCGGWTPLPCPYSNTIVVTKLDQIGNGTIDVPYGYNNSIPDVITQTYSSGIGDDSTISNYFDIQYRRHQSTIDPEVNNGSKFLVGTYRQMQSVILNDAVQAVEGLIVDTKNGGIGFRNHTVPPGFKYGASWEEDILFIEPETVCVDTNTTLDFTIAESTNTSVNVLDLVITDRGGFINLNRSYPLIDLSDTQKNSKLYERAWKAAWMTNWNTMLYYNITNAYNETSGRHALDYLNSKVGSTFAVPSLQRHTFYDSLGMDGSFNEHLNIGAGIGDRDSPNAGRPPKYGTQKIGTANFTLISLICAGSGSGDYANITNTYVTCGLMRGIPQRQDEGPEMTFDSNSRWSQPIYSCASAVKATVKTVLFTYNGTSGLQSLNITSLKDKEYPNEESKPLWGVEDTGNRYYQNDMKLIWGLVSDQYANNQNVSVVRQNSLYLPGYQGGFGASTLQFSYQNLPASEFYQSAMDASYDVGGSSSAPIDYSGSNNMAMWARWRELSSNPKTAATIPNMIFTDAAAATVVGTKGVLGPGNAAQKNLVALPVTPTERKIRYRWPFAIPAFIVALMLILMSIAGVFTLIFGHGSLDKMRAHLYQGSTGRIFTTFLYPEQGGLRVKSKDWSKRMGTEVVDLSGDYPVGAAPMQRPEKYDGSVSGAGSAEGEVFLGGAGQPSPRQEYAGVHYTVPAAGK</sequence>
<proteinExistence type="predicted"/>
<feature type="transmembrane region" description="Helical" evidence="1">
    <location>
        <begin position="6"/>
        <end position="32"/>
    </location>
</feature>
<keyword evidence="1" id="KW-0812">Transmembrane</keyword>
<keyword evidence="3" id="KW-1185">Reference proteome</keyword>
<dbReference type="EMBL" id="JAZHXI010000016">
    <property type="protein sequence ID" value="KAL2062708.1"/>
    <property type="molecule type" value="Genomic_DNA"/>
</dbReference>
<feature type="transmembrane region" description="Helical" evidence="1">
    <location>
        <begin position="691"/>
        <end position="715"/>
    </location>
</feature>
<evidence type="ECO:0000313" key="3">
    <source>
        <dbReference type="Proteomes" id="UP001595075"/>
    </source>
</evidence>
<evidence type="ECO:0000313" key="2">
    <source>
        <dbReference type="EMBL" id="KAL2062708.1"/>
    </source>
</evidence>
<name>A0ABR4C109_9HELO</name>
<organism evidence="2 3">
    <name type="scientific">Oculimacula yallundae</name>
    <dbReference type="NCBI Taxonomy" id="86028"/>
    <lineage>
        <taxon>Eukaryota</taxon>
        <taxon>Fungi</taxon>
        <taxon>Dikarya</taxon>
        <taxon>Ascomycota</taxon>
        <taxon>Pezizomycotina</taxon>
        <taxon>Leotiomycetes</taxon>
        <taxon>Helotiales</taxon>
        <taxon>Ploettnerulaceae</taxon>
        <taxon>Oculimacula</taxon>
    </lineage>
</organism>
<reference evidence="2 3" key="1">
    <citation type="journal article" date="2024" name="Commun. Biol.">
        <title>Comparative genomic analysis of thermophilic fungi reveals convergent evolutionary adaptations and gene losses.</title>
        <authorList>
            <person name="Steindorff A.S."/>
            <person name="Aguilar-Pontes M.V."/>
            <person name="Robinson A.J."/>
            <person name="Andreopoulos B."/>
            <person name="LaButti K."/>
            <person name="Kuo A."/>
            <person name="Mondo S."/>
            <person name="Riley R."/>
            <person name="Otillar R."/>
            <person name="Haridas S."/>
            <person name="Lipzen A."/>
            <person name="Grimwood J."/>
            <person name="Schmutz J."/>
            <person name="Clum A."/>
            <person name="Reid I.D."/>
            <person name="Moisan M.C."/>
            <person name="Butler G."/>
            <person name="Nguyen T.T.M."/>
            <person name="Dewar K."/>
            <person name="Conant G."/>
            <person name="Drula E."/>
            <person name="Henrissat B."/>
            <person name="Hansel C."/>
            <person name="Singer S."/>
            <person name="Hutchinson M.I."/>
            <person name="de Vries R.P."/>
            <person name="Natvig D.O."/>
            <person name="Powell A.J."/>
            <person name="Tsang A."/>
            <person name="Grigoriev I.V."/>
        </authorList>
    </citation>
    <scope>NUCLEOTIDE SEQUENCE [LARGE SCALE GENOMIC DNA]</scope>
    <source>
        <strain evidence="2 3">CBS 494.80</strain>
    </source>
</reference>
<feature type="transmembrane region" description="Helical" evidence="1">
    <location>
        <begin position="77"/>
        <end position="101"/>
    </location>
</feature>
<accession>A0ABR4C109</accession>
<keyword evidence="1" id="KW-0472">Membrane</keyword>
<keyword evidence="1" id="KW-1133">Transmembrane helix</keyword>
<comment type="caution">
    <text evidence="2">The sequence shown here is derived from an EMBL/GenBank/DDBJ whole genome shotgun (WGS) entry which is preliminary data.</text>
</comment>
<gene>
    <name evidence="2" type="ORF">VTL71DRAFT_5780</name>
</gene>
<protein>
    <submittedName>
        <fullName evidence="2">Uncharacterized protein</fullName>
    </submittedName>
</protein>